<keyword evidence="3" id="KW-1185">Reference proteome</keyword>
<dbReference type="GeneID" id="26905068"/>
<evidence type="ECO:0000256" key="1">
    <source>
        <dbReference type="SAM" id="MobiDB-lite"/>
    </source>
</evidence>
<name>A0A0M9G203_LEPPY</name>
<feature type="compositionally biased region" description="Low complexity" evidence="1">
    <location>
        <begin position="306"/>
        <end position="328"/>
    </location>
</feature>
<dbReference type="RefSeq" id="XP_015659016.1">
    <property type="nucleotide sequence ID" value="XM_015802572.1"/>
</dbReference>
<accession>A0A0M9G203</accession>
<sequence>MSSVAANQYRANVLFRLLAFLDNTGTQPFVLAKEVSADGHFLHPEVVFADGTAVAAILAASLQALRANVARLFASAEEQRALLNAIGTGVRKEAATADAVLPPSPARPAAPLSTARDATADANGVAQTQEREGDPPSGKDVAALTSKPVSLPRDTKWSYLVCHPVSLLHYAEQVESELPIHLLVRLREVLGVAPAAASPPPNDSDADPVTLPIATFSDTPFVEQMLIDGLDEWMRSCPVDEVRRVILACGVQPTVLSFAFEQQQQPQKQSSAAEKAPFVFSSERANTLLPDSLVDFVVDVVFPVSTVSTSPSSSTAGTQSTTATSTPGEGLQDWLLLSYEKNHETIEVGEEEEEEEDVNSNDSDAGGGDRPRKVPHAEGGRRPQASPKDDGETNSLGAWQPQDGEEVLTADNIDRYLKEYPQRIPKEILRAKRKLITDPAITAFELENHYTAAELRKLIKEEVGSMTAVEATVLMGCPISEAQVVQAAGATRKAQFVEWVLAAHQGRASSAQDKSWE</sequence>
<feature type="region of interest" description="Disordered" evidence="1">
    <location>
        <begin position="306"/>
        <end position="329"/>
    </location>
</feature>
<dbReference type="AlphaFoldDB" id="A0A0M9G203"/>
<gene>
    <name evidence="2" type="ORF">ABB37_04777</name>
</gene>
<feature type="region of interest" description="Disordered" evidence="1">
    <location>
        <begin position="346"/>
        <end position="404"/>
    </location>
</feature>
<evidence type="ECO:0000313" key="3">
    <source>
        <dbReference type="Proteomes" id="UP000037923"/>
    </source>
</evidence>
<proteinExistence type="predicted"/>
<organism evidence="2 3">
    <name type="scientific">Leptomonas pyrrhocoris</name>
    <name type="common">Firebug parasite</name>
    <dbReference type="NCBI Taxonomy" id="157538"/>
    <lineage>
        <taxon>Eukaryota</taxon>
        <taxon>Discoba</taxon>
        <taxon>Euglenozoa</taxon>
        <taxon>Kinetoplastea</taxon>
        <taxon>Metakinetoplastina</taxon>
        <taxon>Trypanosomatida</taxon>
        <taxon>Trypanosomatidae</taxon>
        <taxon>Leishmaniinae</taxon>
        <taxon>Leptomonas</taxon>
    </lineage>
</organism>
<comment type="caution">
    <text evidence="2">The sequence shown here is derived from an EMBL/GenBank/DDBJ whole genome shotgun (WGS) entry which is preliminary data.</text>
</comment>
<feature type="region of interest" description="Disordered" evidence="1">
    <location>
        <begin position="97"/>
        <end position="143"/>
    </location>
</feature>
<protein>
    <submittedName>
        <fullName evidence="2">Uncharacterized protein</fullName>
    </submittedName>
</protein>
<reference evidence="2 3" key="1">
    <citation type="submission" date="2015-07" db="EMBL/GenBank/DDBJ databases">
        <title>High-quality genome of monoxenous trypanosomatid Leptomonas pyrrhocoris.</title>
        <authorList>
            <person name="Flegontov P."/>
            <person name="Butenko A."/>
            <person name="Firsov S."/>
            <person name="Vlcek C."/>
            <person name="Logacheva M.D."/>
            <person name="Field M."/>
            <person name="Filatov D."/>
            <person name="Flegontova O."/>
            <person name="Gerasimov E."/>
            <person name="Jackson A.P."/>
            <person name="Kelly S."/>
            <person name="Opperdoes F."/>
            <person name="O'Reilly A."/>
            <person name="Votypka J."/>
            <person name="Yurchenko V."/>
            <person name="Lukes J."/>
        </authorList>
    </citation>
    <scope>NUCLEOTIDE SEQUENCE [LARGE SCALE GENOMIC DNA]</scope>
    <source>
        <strain evidence="2">H10</strain>
    </source>
</reference>
<dbReference type="VEuPathDB" id="TriTrypDB:LpyrH10_08_2260"/>
<dbReference type="EMBL" id="LGTL01000008">
    <property type="protein sequence ID" value="KPA80577.1"/>
    <property type="molecule type" value="Genomic_DNA"/>
</dbReference>
<feature type="compositionally biased region" description="Acidic residues" evidence="1">
    <location>
        <begin position="347"/>
        <end position="359"/>
    </location>
</feature>
<dbReference type="OMA" id="CPQRIPK"/>
<evidence type="ECO:0000313" key="2">
    <source>
        <dbReference type="EMBL" id="KPA80577.1"/>
    </source>
</evidence>
<feature type="compositionally biased region" description="Basic and acidic residues" evidence="1">
    <location>
        <begin position="367"/>
        <end position="391"/>
    </location>
</feature>
<dbReference type="Proteomes" id="UP000037923">
    <property type="component" value="Unassembled WGS sequence"/>
</dbReference>
<dbReference type="OrthoDB" id="273211at2759"/>